<accession>C4V5Z7</accession>
<evidence type="ECO:0000313" key="7">
    <source>
        <dbReference type="Proteomes" id="UP000005309"/>
    </source>
</evidence>
<dbReference type="InterPro" id="IPR037171">
    <property type="entry name" value="NagB/RpiA_transferase-like"/>
</dbReference>
<dbReference type="STRING" id="638302.HMPREF0908_1897"/>
<keyword evidence="2" id="KW-0805">Transcription regulation</keyword>
<evidence type="ECO:0000256" key="4">
    <source>
        <dbReference type="ARBA" id="ARBA00023163"/>
    </source>
</evidence>
<dbReference type="AlphaFoldDB" id="C4V5Z7"/>
<gene>
    <name evidence="6" type="ORF">HMPREF0908_1897</name>
</gene>
<evidence type="ECO:0000256" key="2">
    <source>
        <dbReference type="ARBA" id="ARBA00023015"/>
    </source>
</evidence>
<dbReference type="GO" id="GO:0016987">
    <property type="term" value="F:sigma factor activity"/>
    <property type="evidence" value="ECO:0007669"/>
    <property type="project" value="InterPro"/>
</dbReference>
<dbReference type="InterPro" id="IPR007324">
    <property type="entry name" value="Sugar-bd_dom_put"/>
</dbReference>
<dbReference type="GO" id="GO:0030246">
    <property type="term" value="F:carbohydrate binding"/>
    <property type="evidence" value="ECO:0007669"/>
    <property type="project" value="InterPro"/>
</dbReference>
<dbReference type="EMBL" id="ACLA01000033">
    <property type="protein sequence ID" value="EEQ47595.1"/>
    <property type="molecule type" value="Genomic_DNA"/>
</dbReference>
<dbReference type="InterPro" id="IPR013249">
    <property type="entry name" value="RNA_pol_sigma70_r4_t2"/>
</dbReference>
<feature type="domain" description="HTH cro/C1-type" evidence="5">
    <location>
        <begin position="22"/>
        <end position="44"/>
    </location>
</feature>
<dbReference type="OrthoDB" id="58802at2"/>
<evidence type="ECO:0000256" key="3">
    <source>
        <dbReference type="ARBA" id="ARBA00023125"/>
    </source>
</evidence>
<dbReference type="eggNOG" id="COG2390">
    <property type="taxonomic scope" value="Bacteria"/>
</dbReference>
<dbReference type="HOGENOM" id="CLU_054506_1_1_9"/>
<dbReference type="Pfam" id="PF04198">
    <property type="entry name" value="Sugar-bind"/>
    <property type="match status" value="1"/>
</dbReference>
<dbReference type="GO" id="GO:0006352">
    <property type="term" value="P:DNA-templated transcription initiation"/>
    <property type="evidence" value="ECO:0007669"/>
    <property type="project" value="InterPro"/>
</dbReference>
<dbReference type="InterPro" id="IPR051054">
    <property type="entry name" value="SorC_transcr_regulators"/>
</dbReference>
<dbReference type="GO" id="GO:0003677">
    <property type="term" value="F:DNA binding"/>
    <property type="evidence" value="ECO:0007669"/>
    <property type="project" value="UniProtKB-KW"/>
</dbReference>
<comment type="caution">
    <text evidence="6">The sequence shown here is derived from an EMBL/GenBank/DDBJ whole genome shotgun (WGS) entry which is preliminary data.</text>
</comment>
<keyword evidence="7" id="KW-1185">Reference proteome</keyword>
<evidence type="ECO:0000256" key="1">
    <source>
        <dbReference type="ARBA" id="ARBA00010466"/>
    </source>
</evidence>
<protein>
    <submittedName>
        <fullName evidence="6">Putative sugar-binding domain protein</fullName>
    </submittedName>
</protein>
<dbReference type="Pfam" id="PF08281">
    <property type="entry name" value="Sigma70_r4_2"/>
    <property type="match status" value="1"/>
</dbReference>
<keyword evidence="4" id="KW-0804">Transcription</keyword>
<dbReference type="PANTHER" id="PTHR34294">
    <property type="entry name" value="TRANSCRIPTIONAL REGULATOR-RELATED"/>
    <property type="match status" value="1"/>
</dbReference>
<dbReference type="PANTHER" id="PTHR34294:SF1">
    <property type="entry name" value="TRANSCRIPTIONAL REGULATOR LSRR"/>
    <property type="match status" value="1"/>
</dbReference>
<dbReference type="PROSITE" id="PS50943">
    <property type="entry name" value="HTH_CROC1"/>
    <property type="match status" value="1"/>
</dbReference>
<dbReference type="Gene3D" id="1.10.10.60">
    <property type="entry name" value="Homeodomain-like"/>
    <property type="match status" value="1"/>
</dbReference>
<evidence type="ECO:0000259" key="5">
    <source>
        <dbReference type="PROSITE" id="PS50943"/>
    </source>
</evidence>
<dbReference type="SUPFAM" id="SSF100950">
    <property type="entry name" value="NagB/RpiA/CoA transferase-like"/>
    <property type="match status" value="1"/>
</dbReference>
<keyword evidence="3" id="KW-0238">DNA-binding</keyword>
<dbReference type="SUPFAM" id="SSF88659">
    <property type="entry name" value="Sigma3 and sigma4 domains of RNA polymerase sigma factors"/>
    <property type="match status" value="1"/>
</dbReference>
<proteinExistence type="inferred from homology"/>
<sequence>MMMQAVDKRILIKAANLYYTEGLKQSEIAQRLGVDRTTVSKYLRRALVSGIVRITVEMDSNEELESALERRFGLREACVVAHSIDLEQVKKRMGQAGLSLLRRIAADGQTIGLAWGTSIRELTRCAAEEQIRAVRADFVPLDGGPESLDSELHVNTLCYELANAFGGRSHYIYAPAIARTGEIAEAIRQDINFEQISKLWEKLDIGIVGIGAPVKSSNLVWMGSFGREGIESLLRSGAVGEICSVFYDADGRPVTNEFHDRIIAVQLERLRSLPYCIGMAASREKVPAILGALRGRYINVLITDEETAKILLNE</sequence>
<evidence type="ECO:0000313" key="6">
    <source>
        <dbReference type="EMBL" id="EEQ47595.1"/>
    </source>
</evidence>
<dbReference type="InterPro" id="IPR013324">
    <property type="entry name" value="RNA_pol_sigma_r3/r4-like"/>
</dbReference>
<reference evidence="6 7" key="1">
    <citation type="submission" date="2009-04" db="EMBL/GenBank/DDBJ databases">
        <authorList>
            <person name="Qin X."/>
            <person name="Bachman B."/>
            <person name="Battles P."/>
            <person name="Bell A."/>
            <person name="Bess C."/>
            <person name="Bickham C."/>
            <person name="Chaboub L."/>
            <person name="Chen D."/>
            <person name="Coyle M."/>
            <person name="Deiros D.R."/>
            <person name="Dinh H."/>
            <person name="Forbes L."/>
            <person name="Fowler G."/>
            <person name="Francisco L."/>
            <person name="Fu Q."/>
            <person name="Gubbala S."/>
            <person name="Hale W."/>
            <person name="Han Y."/>
            <person name="Hemphill L."/>
            <person name="Highlander S.K."/>
            <person name="Hirani K."/>
            <person name="Hogues M."/>
            <person name="Jackson L."/>
            <person name="Jakkamsetti A."/>
            <person name="Javaid M."/>
            <person name="Jiang H."/>
            <person name="Korchina V."/>
            <person name="Kovar C."/>
            <person name="Lara F."/>
            <person name="Lee S."/>
            <person name="Mata R."/>
            <person name="Mathew T."/>
            <person name="Moen C."/>
            <person name="Morales K."/>
            <person name="Munidasa M."/>
            <person name="Nazareth L."/>
            <person name="Ngo R."/>
            <person name="Nguyen L."/>
            <person name="Okwuonu G."/>
            <person name="Ongeri F."/>
            <person name="Patil S."/>
            <person name="Petrosino J."/>
            <person name="Pham C."/>
            <person name="Pham P."/>
            <person name="Pu L.-L."/>
            <person name="Puazo M."/>
            <person name="Raj R."/>
            <person name="Reid J."/>
            <person name="Rouhana J."/>
            <person name="Saada N."/>
            <person name="Shang Y."/>
            <person name="Simmons D."/>
            <person name="Thornton R."/>
            <person name="Warren J."/>
            <person name="Weissenberger G."/>
            <person name="Zhang J."/>
            <person name="Zhang L."/>
            <person name="Zhou C."/>
            <person name="Zhu D."/>
            <person name="Muzny D."/>
            <person name="Worley K."/>
            <person name="Gibbs R."/>
        </authorList>
    </citation>
    <scope>NUCLEOTIDE SEQUENCE [LARGE SCALE GENOMIC DNA]</scope>
    <source>
        <strain evidence="6 7">ATCC 43531</strain>
    </source>
</reference>
<dbReference type="Proteomes" id="UP000005309">
    <property type="component" value="Unassembled WGS sequence"/>
</dbReference>
<comment type="similarity">
    <text evidence="1">Belongs to the SorC transcriptional regulatory family.</text>
</comment>
<dbReference type="InterPro" id="IPR001387">
    <property type="entry name" value="Cro/C1-type_HTH"/>
</dbReference>
<organism evidence="6 7">
    <name type="scientific">Selenomonas flueggei ATCC 43531</name>
    <dbReference type="NCBI Taxonomy" id="638302"/>
    <lineage>
        <taxon>Bacteria</taxon>
        <taxon>Bacillati</taxon>
        <taxon>Bacillota</taxon>
        <taxon>Negativicutes</taxon>
        <taxon>Selenomonadales</taxon>
        <taxon>Selenomonadaceae</taxon>
        <taxon>Selenomonas</taxon>
    </lineage>
</organism>
<dbReference type="Gene3D" id="3.40.50.1360">
    <property type="match status" value="1"/>
</dbReference>
<name>C4V5Z7_9FIRM</name>